<comment type="caution">
    <text evidence="1">The sequence shown here is derived from an EMBL/GenBank/DDBJ whole genome shotgun (WGS) entry which is preliminary data.</text>
</comment>
<gene>
    <name evidence="1" type="ORF">NXZ79_15930</name>
</gene>
<evidence type="ECO:0000313" key="1">
    <source>
        <dbReference type="EMBL" id="MCS1397521.1"/>
    </source>
</evidence>
<dbReference type="InterPro" id="IPR025586">
    <property type="entry name" value="PcfJ"/>
</dbReference>
<dbReference type="Pfam" id="PF14284">
    <property type="entry name" value="PcfJ"/>
    <property type="match status" value="1"/>
</dbReference>
<evidence type="ECO:0000313" key="2">
    <source>
        <dbReference type="Proteomes" id="UP001525021"/>
    </source>
</evidence>
<accession>A0ABT2DRJ1</accession>
<proteinExistence type="predicted"/>
<organism evidence="1 2">
    <name type="scientific">Lysinibacillus pinottii</name>
    <dbReference type="NCBI Taxonomy" id="2973932"/>
    <lineage>
        <taxon>Bacteria</taxon>
        <taxon>Bacillati</taxon>
        <taxon>Bacillota</taxon>
        <taxon>Bacilli</taxon>
        <taxon>Bacillales</taxon>
        <taxon>Bacillaceae</taxon>
        <taxon>Lysinibacillus</taxon>
    </lineage>
</organism>
<dbReference type="EMBL" id="JANTOO010000014">
    <property type="protein sequence ID" value="MCS1397521.1"/>
    <property type="molecule type" value="Genomic_DNA"/>
</dbReference>
<dbReference type="RefSeq" id="WP_012295310.1">
    <property type="nucleotide sequence ID" value="NZ_JANTOO010000014.1"/>
</dbReference>
<keyword evidence="2" id="KW-1185">Reference proteome</keyword>
<reference evidence="1 2" key="1">
    <citation type="submission" date="2022-08" db="EMBL/GenBank/DDBJ databases">
        <title>Lysinibacillus sequencing.</title>
        <authorList>
            <person name="Dunlap C."/>
        </authorList>
    </citation>
    <scope>NUCLEOTIDE SEQUENCE [LARGE SCALE GENOMIC DNA]</scope>
    <source>
        <strain evidence="1 2">PB211</strain>
    </source>
</reference>
<dbReference type="Proteomes" id="UP001525021">
    <property type="component" value="Unassembled WGS sequence"/>
</dbReference>
<name>A0ABT2DRJ1_9BACI</name>
<protein>
    <submittedName>
        <fullName evidence="1">PcfJ domain-containing protein</fullName>
    </submittedName>
</protein>
<sequence length="513" mass="60453">MENNEEFIKSLLAHFPAEVPEHVQFEADEKALLLSRYIFVSSGKNRTGYCTHCRNTFPIENPIKQNGKGECPACFSKCRYKKAWLGRKALIDTACILHCQKSVLNPSVVTVEWLYASRDYRESFENVSTEYAAVARYVFDYDRKVCQKIEGGSGCRWWTESGFSTPSFLQNRSFMSRNIMHGTFEDGISGTPFQYSGWQRYDYEDVLKYLPLVAKYPSVEILTKAGLDSFVKAKIYGYKTYSAVNWSKSKLHHIFKMSKQDLQMLREKNFVSSVYYVGDFLFNAWVVQQWRKEKSKMNIDELQKNMQIFSVKDDLKTFKFIRRFTSLHRLFNYANKQFEKDEKHFIRRHQVLITWSDYLNDCQKLKIHIDEAIIFPKNLRKAHEETIKRVKHYEDELMRKKAKERYEKIKHYEFELGQLKIVVPYTPKEIIDEGNKLSHCVGGYAERHADGQTTILFVRNIKEPDESFYTVEVKNEKVLQVRGIKNKPATEDVQTFIDEFKKQKLTKKARKAV</sequence>